<dbReference type="EMBL" id="RYZH01000002">
    <property type="protein sequence ID" value="RUL89445.1"/>
    <property type="molecule type" value="Genomic_DNA"/>
</dbReference>
<evidence type="ECO:0000313" key="3">
    <source>
        <dbReference type="Proteomes" id="UP000280296"/>
    </source>
</evidence>
<gene>
    <name evidence="2" type="ORF">TsocGM_01345</name>
</gene>
<sequence length="69" mass="7776">MSDSKNYDTAPKSPSHVAYQVRDREGQKSFWTRIGSVWPHSDGKGFNVQLEAVPLDGRITLRVASEKKD</sequence>
<dbReference type="AlphaFoldDB" id="A0A432MQX9"/>
<reference evidence="2 3" key="1">
    <citation type="submission" date="2018-12" db="EMBL/GenBank/DDBJ databases">
        <authorList>
            <person name="Toschakov S.V."/>
        </authorList>
    </citation>
    <scope>NUCLEOTIDE SEQUENCE [LARGE SCALE GENOMIC DNA]</scope>
    <source>
        <strain evidence="2 3">GM2012</strain>
    </source>
</reference>
<feature type="region of interest" description="Disordered" evidence="1">
    <location>
        <begin position="1"/>
        <end position="21"/>
    </location>
</feature>
<evidence type="ECO:0000256" key="1">
    <source>
        <dbReference type="SAM" id="MobiDB-lite"/>
    </source>
</evidence>
<dbReference type="Proteomes" id="UP000280296">
    <property type="component" value="Unassembled WGS sequence"/>
</dbReference>
<evidence type="ECO:0000313" key="2">
    <source>
        <dbReference type="EMBL" id="RUL89445.1"/>
    </source>
</evidence>
<accession>A0A432MQX9</accession>
<comment type="caution">
    <text evidence="2">The sequence shown here is derived from an EMBL/GenBank/DDBJ whole genome shotgun (WGS) entry which is preliminary data.</text>
</comment>
<dbReference type="RefSeq" id="WP_126723521.1">
    <property type="nucleotide sequence ID" value="NZ_RYZH01000002.1"/>
</dbReference>
<protein>
    <submittedName>
        <fullName evidence="2">Uncharacterized protein</fullName>
    </submittedName>
</protein>
<keyword evidence="3" id="KW-1185">Reference proteome</keyword>
<name>A0A432MQX9_9BACT</name>
<proteinExistence type="predicted"/>
<organism evidence="2 3">
    <name type="scientific">Tautonia sociabilis</name>
    <dbReference type="NCBI Taxonomy" id="2080755"/>
    <lineage>
        <taxon>Bacteria</taxon>
        <taxon>Pseudomonadati</taxon>
        <taxon>Planctomycetota</taxon>
        <taxon>Planctomycetia</taxon>
        <taxon>Isosphaerales</taxon>
        <taxon>Isosphaeraceae</taxon>
        <taxon>Tautonia</taxon>
    </lineage>
</organism>
<dbReference type="OrthoDB" id="7652274at2"/>
<reference evidence="2 3" key="2">
    <citation type="submission" date="2019-01" db="EMBL/GenBank/DDBJ databases">
        <title>Tautonia sociabilis, a novel thermotolerant planctomycete of Isosphaeraceae family, isolated from a 4000 m deep subterranean habitat.</title>
        <authorList>
            <person name="Kovaleva O.L."/>
            <person name="Elcheninov A.G."/>
            <person name="Van Heerden E."/>
            <person name="Toshchakov S.V."/>
            <person name="Novikov A."/>
            <person name="Bonch-Osmolovskaya E.A."/>
            <person name="Kublanov I.V."/>
        </authorList>
    </citation>
    <scope>NUCLEOTIDE SEQUENCE [LARGE SCALE GENOMIC DNA]</scope>
    <source>
        <strain evidence="2 3">GM2012</strain>
    </source>
</reference>